<accession>A0A9P3LYE6</accession>
<sequence>MIEINSYADGKLISMETINQWEAKRLVVVMDLIHRLLDIKPPPADKKDTRTREEQIDDLTELKIKHSDKILKKMEFYFCISGIATWIPSFLSFGKRKFSAVDVVISGTDLSIATFKQRMDLLMLDEDLQYVKMRLAACPDHHLLANVDEYTMVVVEATGGSPMPSRFYIRSGDMEGLRSVTEPGFEILMIGAARIQGGRVIGGIRHQIRKEGDSLKLKFLVEFPFLLPDFMIKQHQLHLMCEFNHWVRNVLSMRP</sequence>
<gene>
    <name evidence="1" type="ORF">EMPS_07714</name>
</gene>
<dbReference type="AlphaFoldDB" id="A0A9P3LYE6"/>
<evidence type="ECO:0000313" key="2">
    <source>
        <dbReference type="Proteomes" id="UP000827284"/>
    </source>
</evidence>
<name>A0A9P3LYE6_9FUNG</name>
<dbReference type="EMBL" id="BQFW01000010">
    <property type="protein sequence ID" value="GJJ75356.1"/>
    <property type="molecule type" value="Genomic_DNA"/>
</dbReference>
<dbReference type="Proteomes" id="UP000827284">
    <property type="component" value="Unassembled WGS sequence"/>
</dbReference>
<proteinExistence type="predicted"/>
<reference evidence="1" key="1">
    <citation type="submission" date="2021-11" db="EMBL/GenBank/DDBJ databases">
        <authorList>
            <person name="Herlambang A."/>
            <person name="Guo Y."/>
            <person name="Takashima Y."/>
            <person name="Nishizawa T."/>
        </authorList>
    </citation>
    <scope>NUCLEOTIDE SEQUENCE</scope>
    <source>
        <strain evidence="1">E1425</strain>
    </source>
</reference>
<dbReference type="OrthoDB" id="4017527at2759"/>
<reference evidence="1" key="2">
    <citation type="journal article" date="2022" name="Microbiol. Resour. Announc.">
        <title>Whole-Genome Sequence of Entomortierella parvispora E1425, a Mucoromycotan Fungus Associated with Burkholderiaceae-Related Endosymbiotic Bacteria.</title>
        <authorList>
            <person name="Herlambang A."/>
            <person name="Guo Y."/>
            <person name="Takashima Y."/>
            <person name="Narisawa K."/>
            <person name="Ohta H."/>
            <person name="Nishizawa T."/>
        </authorList>
    </citation>
    <scope>NUCLEOTIDE SEQUENCE</scope>
    <source>
        <strain evidence="1">E1425</strain>
    </source>
</reference>
<keyword evidence="2" id="KW-1185">Reference proteome</keyword>
<evidence type="ECO:0000313" key="1">
    <source>
        <dbReference type="EMBL" id="GJJ75356.1"/>
    </source>
</evidence>
<protein>
    <submittedName>
        <fullName evidence="1">Uncharacterized protein</fullName>
    </submittedName>
</protein>
<organism evidence="1 2">
    <name type="scientific">Entomortierella parvispora</name>
    <dbReference type="NCBI Taxonomy" id="205924"/>
    <lineage>
        <taxon>Eukaryota</taxon>
        <taxon>Fungi</taxon>
        <taxon>Fungi incertae sedis</taxon>
        <taxon>Mucoromycota</taxon>
        <taxon>Mortierellomycotina</taxon>
        <taxon>Mortierellomycetes</taxon>
        <taxon>Mortierellales</taxon>
        <taxon>Mortierellaceae</taxon>
        <taxon>Entomortierella</taxon>
    </lineage>
</organism>
<comment type="caution">
    <text evidence="1">The sequence shown here is derived from an EMBL/GenBank/DDBJ whole genome shotgun (WGS) entry which is preliminary data.</text>
</comment>